<protein>
    <submittedName>
        <fullName evidence="3">DUF602 domain-containing protein</fullName>
    </submittedName>
</protein>
<proteinExistence type="inferred from homology"/>
<dbReference type="InterPro" id="IPR013083">
    <property type="entry name" value="Znf_RING/FYVE/PHD"/>
</dbReference>
<dbReference type="EMBL" id="KE652283">
    <property type="protein sequence ID" value="EQL02668.1"/>
    <property type="molecule type" value="Genomic_DNA"/>
</dbReference>
<sequence length="274" mass="29553">MGNDGGSIPKRRELVKNVSRAPTVSELKATALESLSHAWAHCALSGESLDLNAVVSDGLGRLFNYEAILNGLMPDDAPAEATPASMGISSLRDVARLKFSKSGDKWACPISIKELGPATKVVYLVPCGHVFAEVALTEIQEKNCPECETLFDAENVITVLPTTEKDVERLANRLDGLRAKGLTHTLKRDKSEKKKKKRKKDESNEAGGEANTTERALGDGSKRLRQDVDPRVSGINNALAASLTAKVLAEQDERNKRRKLASGAGPGRLEKDKG</sequence>
<dbReference type="InterPro" id="IPR027799">
    <property type="entry name" value="Rtf2_RING-finger"/>
</dbReference>
<dbReference type="Proteomes" id="UP000019374">
    <property type="component" value="Unassembled WGS sequence"/>
</dbReference>
<feature type="region of interest" description="Disordered" evidence="2">
    <location>
        <begin position="248"/>
        <end position="274"/>
    </location>
</feature>
<reference evidence="3 4" key="1">
    <citation type="journal article" date="2013" name="Chin. Sci. Bull.">
        <title>Genome survey uncovers the secrets of sex and lifestyle in caterpillar fungus.</title>
        <authorList>
            <person name="Hu X."/>
            <person name="Zhang Y."/>
            <person name="Xiao G."/>
            <person name="Zheng P."/>
            <person name="Xia Y."/>
            <person name="Zhang X."/>
            <person name="St Leger R.J."/>
            <person name="Liu X."/>
            <person name="Wang C."/>
        </authorList>
    </citation>
    <scope>NUCLEOTIDE SEQUENCE [LARGE SCALE GENOMIC DNA]</scope>
    <source>
        <strain evidence="4">Co18 / CGMCC 3.14243</strain>
        <tissue evidence="3">Fruit-body</tissue>
    </source>
</reference>
<evidence type="ECO:0000256" key="1">
    <source>
        <dbReference type="ARBA" id="ARBA00009885"/>
    </source>
</evidence>
<dbReference type="PANTHER" id="PTHR12775">
    <property type="entry name" value="PROTEIN C20ORF43 HOMOLOG"/>
    <property type="match status" value="1"/>
</dbReference>
<comment type="similarity">
    <text evidence="1">Belongs to the rtf2 family.</text>
</comment>
<dbReference type="SUPFAM" id="SSF57850">
    <property type="entry name" value="RING/U-box"/>
    <property type="match status" value="1"/>
</dbReference>
<dbReference type="OrthoDB" id="247013at2759"/>
<organism evidence="3 4">
    <name type="scientific">Ophiocordyceps sinensis (strain Co18 / CGMCC 3.14243)</name>
    <name type="common">Yarsagumba caterpillar fungus</name>
    <name type="synonym">Hirsutella sinensis</name>
    <dbReference type="NCBI Taxonomy" id="911162"/>
    <lineage>
        <taxon>Eukaryota</taxon>
        <taxon>Fungi</taxon>
        <taxon>Dikarya</taxon>
        <taxon>Ascomycota</taxon>
        <taxon>Pezizomycotina</taxon>
        <taxon>Sordariomycetes</taxon>
        <taxon>Hypocreomycetidae</taxon>
        <taxon>Hypocreales</taxon>
        <taxon>Ophiocordycipitaceae</taxon>
        <taxon>Ophiocordyceps</taxon>
    </lineage>
</organism>
<evidence type="ECO:0000313" key="3">
    <source>
        <dbReference type="EMBL" id="EQL02668.1"/>
    </source>
</evidence>
<dbReference type="GO" id="GO:0005634">
    <property type="term" value="C:nucleus"/>
    <property type="evidence" value="ECO:0007669"/>
    <property type="project" value="TreeGrafter"/>
</dbReference>
<feature type="region of interest" description="Disordered" evidence="2">
    <location>
        <begin position="181"/>
        <end position="230"/>
    </location>
</feature>
<accession>T5ALH5</accession>
<dbReference type="InterPro" id="IPR006735">
    <property type="entry name" value="Rtf2"/>
</dbReference>
<name>T5ALH5_OPHSC</name>
<gene>
    <name evidence="3" type="ORF">OCS_01627</name>
</gene>
<dbReference type="HOGENOM" id="CLU_048955_3_0_1"/>
<dbReference type="eggNOG" id="KOG3113">
    <property type="taxonomic scope" value="Eukaryota"/>
</dbReference>
<dbReference type="Gene3D" id="3.30.40.10">
    <property type="entry name" value="Zinc/RING finger domain, C3HC4 (zinc finger)"/>
    <property type="match status" value="1"/>
</dbReference>
<feature type="compositionally biased region" description="Basic and acidic residues" evidence="2">
    <location>
        <begin position="216"/>
        <end position="230"/>
    </location>
</feature>
<dbReference type="AlphaFoldDB" id="T5ALH5"/>
<evidence type="ECO:0000256" key="2">
    <source>
        <dbReference type="SAM" id="MobiDB-lite"/>
    </source>
</evidence>
<dbReference type="PANTHER" id="PTHR12775:SF0">
    <property type="entry name" value="REPLICATION TERMINATION FACTOR 2"/>
    <property type="match status" value="1"/>
</dbReference>
<dbReference type="CDD" id="cd16653">
    <property type="entry name" value="RING-like_Rtf2"/>
    <property type="match status" value="1"/>
</dbReference>
<evidence type="ECO:0000313" key="4">
    <source>
        <dbReference type="Proteomes" id="UP000019374"/>
    </source>
</evidence>
<dbReference type="GO" id="GO:0006274">
    <property type="term" value="P:DNA replication termination"/>
    <property type="evidence" value="ECO:0007669"/>
    <property type="project" value="TreeGrafter"/>
</dbReference>
<dbReference type="Pfam" id="PF04641">
    <property type="entry name" value="Rtf2"/>
    <property type="match status" value="1"/>
</dbReference>